<evidence type="ECO:0000256" key="3">
    <source>
        <dbReference type="ARBA" id="ARBA00015972"/>
    </source>
</evidence>
<dbReference type="NCBIfam" id="TIGR02027">
    <property type="entry name" value="rpoA"/>
    <property type="match status" value="1"/>
</dbReference>
<name>W4LNB1_9BACT</name>
<dbReference type="GO" id="GO:0046983">
    <property type="term" value="F:protein dimerization activity"/>
    <property type="evidence" value="ECO:0007669"/>
    <property type="project" value="InterPro"/>
</dbReference>
<dbReference type="GO" id="GO:0005737">
    <property type="term" value="C:cytoplasm"/>
    <property type="evidence" value="ECO:0007669"/>
    <property type="project" value="UniProtKB-ARBA"/>
</dbReference>
<dbReference type="AlphaFoldDB" id="W4LNB1"/>
<dbReference type="Gene3D" id="3.30.1360.10">
    <property type="entry name" value="RNA polymerase, RBP11-like subunit"/>
    <property type="match status" value="1"/>
</dbReference>
<evidence type="ECO:0000256" key="2">
    <source>
        <dbReference type="ARBA" id="ARBA00012418"/>
    </source>
</evidence>
<dbReference type="GO" id="GO:0003899">
    <property type="term" value="F:DNA-directed RNA polymerase activity"/>
    <property type="evidence" value="ECO:0007669"/>
    <property type="project" value="UniProtKB-EC"/>
</dbReference>
<comment type="catalytic activity">
    <reaction evidence="10">
        <text>RNA(n) + a ribonucleoside 5'-triphosphate = RNA(n+1) + diphosphate</text>
        <dbReference type="Rhea" id="RHEA:21248"/>
        <dbReference type="Rhea" id="RHEA-COMP:14527"/>
        <dbReference type="Rhea" id="RHEA-COMP:17342"/>
        <dbReference type="ChEBI" id="CHEBI:33019"/>
        <dbReference type="ChEBI" id="CHEBI:61557"/>
        <dbReference type="ChEBI" id="CHEBI:140395"/>
        <dbReference type="EC" id="2.7.7.6"/>
    </reaction>
</comment>
<organism evidence="12 13">
    <name type="scientific">Candidatus Entotheonella gemina</name>
    <dbReference type="NCBI Taxonomy" id="1429439"/>
    <lineage>
        <taxon>Bacteria</taxon>
        <taxon>Pseudomonadati</taxon>
        <taxon>Nitrospinota/Tectimicrobiota group</taxon>
        <taxon>Candidatus Tectimicrobiota</taxon>
        <taxon>Candidatus Entotheonellia</taxon>
        <taxon>Candidatus Entotheonellales</taxon>
        <taxon>Candidatus Entotheonellaceae</taxon>
        <taxon>Candidatus Entotheonella</taxon>
    </lineage>
</organism>
<gene>
    <name evidence="12" type="ORF">ETSY2_40805</name>
</gene>
<evidence type="ECO:0000256" key="1">
    <source>
        <dbReference type="ARBA" id="ARBA00007123"/>
    </source>
</evidence>
<evidence type="ECO:0000256" key="4">
    <source>
        <dbReference type="ARBA" id="ARBA00022478"/>
    </source>
</evidence>
<keyword evidence="7" id="KW-0804">Transcription</keyword>
<evidence type="ECO:0000256" key="7">
    <source>
        <dbReference type="ARBA" id="ARBA00023163"/>
    </source>
</evidence>
<dbReference type="PATRIC" id="fig|1429439.4.peg.6867"/>
<dbReference type="SUPFAM" id="SSF55257">
    <property type="entry name" value="RBP11-like subunits of RNA polymerase"/>
    <property type="match status" value="1"/>
</dbReference>
<keyword evidence="6" id="KW-0548">Nucleotidyltransferase</keyword>
<evidence type="ECO:0000256" key="10">
    <source>
        <dbReference type="ARBA" id="ARBA00048552"/>
    </source>
</evidence>
<evidence type="ECO:0000256" key="5">
    <source>
        <dbReference type="ARBA" id="ARBA00022679"/>
    </source>
</evidence>
<feature type="non-terminal residue" evidence="12">
    <location>
        <position position="1"/>
    </location>
</feature>
<dbReference type="InterPro" id="IPR011260">
    <property type="entry name" value="RNAP_asu_C"/>
</dbReference>
<dbReference type="GO" id="GO:0006351">
    <property type="term" value="P:DNA-templated transcription"/>
    <property type="evidence" value="ECO:0007669"/>
    <property type="project" value="InterPro"/>
</dbReference>
<proteinExistence type="inferred from homology"/>
<dbReference type="NCBIfam" id="NF003513">
    <property type="entry name" value="PRK05182.1-2"/>
    <property type="match status" value="1"/>
</dbReference>
<dbReference type="Gene3D" id="1.10.150.20">
    <property type="entry name" value="5' to 3' exonuclease, C-terminal subdomain"/>
    <property type="match status" value="1"/>
</dbReference>
<evidence type="ECO:0000256" key="8">
    <source>
        <dbReference type="ARBA" id="ARBA00032524"/>
    </source>
</evidence>
<dbReference type="GO" id="GO:0003677">
    <property type="term" value="F:DNA binding"/>
    <property type="evidence" value="ECO:0007669"/>
    <property type="project" value="InterPro"/>
</dbReference>
<keyword evidence="13" id="KW-1185">Reference proteome</keyword>
<dbReference type="InterPro" id="IPR011263">
    <property type="entry name" value="DNA-dir_RNA_pol_RpoA/D/Rpb3"/>
</dbReference>
<evidence type="ECO:0000313" key="13">
    <source>
        <dbReference type="Proteomes" id="UP000019140"/>
    </source>
</evidence>
<dbReference type="SUPFAM" id="SSF56553">
    <property type="entry name" value="Insert subdomain of RNA polymerase alpha subunit"/>
    <property type="match status" value="1"/>
</dbReference>
<dbReference type="HOGENOM" id="CLU_1197021_0_0_7"/>
<dbReference type="EC" id="2.7.7.6" evidence="2"/>
<dbReference type="EMBL" id="AZHX01001833">
    <property type="protein sequence ID" value="ETW99462.1"/>
    <property type="molecule type" value="Genomic_DNA"/>
</dbReference>
<dbReference type="CDD" id="cd06928">
    <property type="entry name" value="RNAP_alpha_NTD"/>
    <property type="match status" value="1"/>
</dbReference>
<evidence type="ECO:0000259" key="11">
    <source>
        <dbReference type="SMART" id="SM00662"/>
    </source>
</evidence>
<dbReference type="InterPro" id="IPR036643">
    <property type="entry name" value="RNApol_insert_sf"/>
</dbReference>
<comment type="caution">
    <text evidence="12">The sequence shown here is derived from an EMBL/GenBank/DDBJ whole genome shotgun (WGS) entry which is preliminary data.</text>
</comment>
<evidence type="ECO:0000256" key="6">
    <source>
        <dbReference type="ARBA" id="ARBA00022695"/>
    </source>
</evidence>
<protein>
    <recommendedName>
        <fullName evidence="3">DNA-directed RNA polymerase subunit alpha</fullName>
        <ecNumber evidence="2">2.7.7.6</ecNumber>
    </recommendedName>
    <alternativeName>
        <fullName evidence="9">RNA polymerase subunit alpha</fullName>
    </alternativeName>
    <alternativeName>
        <fullName evidence="8">Transcriptase subunit alpha</fullName>
    </alternativeName>
</protein>
<evidence type="ECO:0000313" key="12">
    <source>
        <dbReference type="EMBL" id="ETW99462.1"/>
    </source>
</evidence>
<dbReference type="Proteomes" id="UP000019140">
    <property type="component" value="Unassembled WGS sequence"/>
</dbReference>
<keyword evidence="5" id="KW-0808">Transferase</keyword>
<accession>W4LNB1</accession>
<dbReference type="InterPro" id="IPR011262">
    <property type="entry name" value="DNA-dir_RNA_pol_insert"/>
</dbReference>
<dbReference type="FunFam" id="1.10.150.20:FF:000001">
    <property type="entry name" value="DNA-directed RNA polymerase subunit alpha"/>
    <property type="match status" value="1"/>
</dbReference>
<sequence>QLTLQATGPAEVLARDIVTDADVQILNPNLHIATLNKDAVLDITMDVQLGRGYVPAERHAQDLVDPQVIPIDAVFSPIRKVTFQVENTRVGQSTDYDRLILDVHTNGSLHPEEAVSQAARVLQDHLQVFVSFHEEPVQEMPAVDEERQRLMENLSRSVDELELSVRSYNCLKNANIRTIGELVQKNEAEMLKTRNFGRKSLNEIKEILTLMGLGLGMSLDGVEWTPEVKQD</sequence>
<keyword evidence="4" id="KW-0240">DNA-directed RNA polymerase</keyword>
<dbReference type="Pfam" id="PF03118">
    <property type="entry name" value="RNA_pol_A_CTD"/>
    <property type="match status" value="1"/>
</dbReference>
<dbReference type="SUPFAM" id="SSF47789">
    <property type="entry name" value="C-terminal domain of RNA polymerase alpha subunit"/>
    <property type="match status" value="1"/>
</dbReference>
<reference evidence="12 13" key="1">
    <citation type="journal article" date="2014" name="Nature">
        <title>An environmental bacterial taxon with a large and distinct metabolic repertoire.</title>
        <authorList>
            <person name="Wilson M.C."/>
            <person name="Mori T."/>
            <person name="Ruckert C."/>
            <person name="Uria A.R."/>
            <person name="Helf M.J."/>
            <person name="Takada K."/>
            <person name="Gernert C."/>
            <person name="Steffens U.A."/>
            <person name="Heycke N."/>
            <person name="Schmitt S."/>
            <person name="Rinke C."/>
            <person name="Helfrich E.J."/>
            <person name="Brachmann A.O."/>
            <person name="Gurgui C."/>
            <person name="Wakimoto T."/>
            <person name="Kracht M."/>
            <person name="Crusemann M."/>
            <person name="Hentschel U."/>
            <person name="Abe I."/>
            <person name="Matsunaga S."/>
            <person name="Kalinowski J."/>
            <person name="Takeyama H."/>
            <person name="Piel J."/>
        </authorList>
    </citation>
    <scope>NUCLEOTIDE SEQUENCE [LARGE SCALE GENOMIC DNA]</scope>
    <source>
        <strain evidence="13">TSY2</strain>
    </source>
</reference>
<dbReference type="Pfam" id="PF01000">
    <property type="entry name" value="RNA_pol_A_bac"/>
    <property type="match status" value="1"/>
</dbReference>
<evidence type="ECO:0000256" key="9">
    <source>
        <dbReference type="ARBA" id="ARBA00033070"/>
    </source>
</evidence>
<feature type="domain" description="DNA-directed RNA polymerase RpoA/D/Rpb3-type" evidence="11">
    <location>
        <begin position="1"/>
        <end position="132"/>
    </location>
</feature>
<dbReference type="InterPro" id="IPR036603">
    <property type="entry name" value="RBP11-like"/>
</dbReference>
<dbReference type="GO" id="GO:0000428">
    <property type="term" value="C:DNA-directed RNA polymerase complex"/>
    <property type="evidence" value="ECO:0007669"/>
    <property type="project" value="UniProtKB-KW"/>
</dbReference>
<comment type="similarity">
    <text evidence="1">Belongs to the RNA polymerase alpha chain family.</text>
</comment>
<dbReference type="InterPro" id="IPR011773">
    <property type="entry name" value="DNA-dir_RpoA"/>
</dbReference>
<dbReference type="SMART" id="SM00662">
    <property type="entry name" value="RPOLD"/>
    <property type="match status" value="1"/>
</dbReference>